<accession>A0ABX5M2N5</accession>
<sequence>MQSDMKRASLLVAVPMLLLAWISADSYVDYRRGQEVAEFYGEGHYSLLIAPIPVGNMMGVKVVPDLEGRCEPHPLVDMIPFKQEGDSVTVLCGQWPHSHQLHLGYVPKALIQRGL</sequence>
<reference evidence="1 2" key="1">
    <citation type="submission" date="2015-03" db="EMBL/GenBank/DDBJ databases">
        <authorList>
            <person name="Krishnan R."/>
            <person name="Midha S."/>
            <person name="Patil P.B."/>
            <person name="Rameshkumar N."/>
        </authorList>
    </citation>
    <scope>NUCLEOTIDE SEQUENCE [LARGE SCALE GENOMIC DNA]</scope>
    <source>
        <strain evidence="1 2">L1E11</strain>
    </source>
</reference>
<name>A0ABX5M2N5_9GAMM</name>
<evidence type="ECO:0000313" key="2">
    <source>
        <dbReference type="Proteomes" id="UP000248090"/>
    </source>
</evidence>
<gene>
    <name evidence="1" type="ORF">WH50_03295</name>
</gene>
<evidence type="ECO:0000313" key="1">
    <source>
        <dbReference type="EMBL" id="PXF32624.1"/>
    </source>
</evidence>
<organism evidence="1 2">
    <name type="scientific">Pokkaliibacter plantistimulans</name>
    <dbReference type="NCBI Taxonomy" id="1635171"/>
    <lineage>
        <taxon>Bacteria</taxon>
        <taxon>Pseudomonadati</taxon>
        <taxon>Pseudomonadota</taxon>
        <taxon>Gammaproteobacteria</taxon>
        <taxon>Oceanospirillales</taxon>
        <taxon>Balneatrichaceae</taxon>
        <taxon>Pokkaliibacter</taxon>
    </lineage>
</organism>
<protein>
    <recommendedName>
        <fullName evidence="3">SH3b domain-containing protein</fullName>
    </recommendedName>
</protein>
<comment type="caution">
    <text evidence="1">The sequence shown here is derived from an EMBL/GenBank/DDBJ whole genome shotgun (WGS) entry which is preliminary data.</text>
</comment>
<evidence type="ECO:0008006" key="3">
    <source>
        <dbReference type="Google" id="ProtNLM"/>
    </source>
</evidence>
<dbReference type="RefSeq" id="WP_110186020.1">
    <property type="nucleotide sequence ID" value="NZ_LAPT01000012.1"/>
</dbReference>
<keyword evidence="2" id="KW-1185">Reference proteome</keyword>
<proteinExistence type="predicted"/>
<dbReference type="EMBL" id="LAPT01000012">
    <property type="protein sequence ID" value="PXF32624.1"/>
    <property type="molecule type" value="Genomic_DNA"/>
</dbReference>
<dbReference type="Proteomes" id="UP000248090">
    <property type="component" value="Unassembled WGS sequence"/>
</dbReference>